<evidence type="ECO:0000313" key="2">
    <source>
        <dbReference type="EMBL" id="MBD2179880.1"/>
    </source>
</evidence>
<dbReference type="AlphaFoldDB" id="A0A926VAD0"/>
<protein>
    <submittedName>
        <fullName evidence="2">Uncharacterized protein</fullName>
    </submittedName>
</protein>
<reference evidence="2" key="1">
    <citation type="journal article" date="2015" name="ISME J.">
        <title>Draft Genome Sequence of Streptomyces incarnatus NRRL8089, which Produces the Nucleoside Antibiotic Sinefungin.</title>
        <authorList>
            <person name="Oshima K."/>
            <person name="Hattori M."/>
            <person name="Shimizu H."/>
            <person name="Fukuda K."/>
            <person name="Nemoto M."/>
            <person name="Inagaki K."/>
            <person name="Tamura T."/>
        </authorList>
    </citation>
    <scope>NUCLEOTIDE SEQUENCE</scope>
    <source>
        <strain evidence="2">FACHB-1375</strain>
    </source>
</reference>
<name>A0A926VAD0_9CYAN</name>
<dbReference type="RefSeq" id="WP_190461519.1">
    <property type="nucleotide sequence ID" value="NZ_JACJPW010000003.1"/>
</dbReference>
<keyword evidence="3" id="KW-1185">Reference proteome</keyword>
<comment type="caution">
    <text evidence="2">The sequence shown here is derived from an EMBL/GenBank/DDBJ whole genome shotgun (WGS) entry which is preliminary data.</text>
</comment>
<evidence type="ECO:0000256" key="1">
    <source>
        <dbReference type="SAM" id="MobiDB-lite"/>
    </source>
</evidence>
<reference evidence="2" key="2">
    <citation type="submission" date="2020-08" db="EMBL/GenBank/DDBJ databases">
        <authorList>
            <person name="Chen M."/>
            <person name="Teng W."/>
            <person name="Zhao L."/>
            <person name="Hu C."/>
            <person name="Zhou Y."/>
            <person name="Han B."/>
            <person name="Song L."/>
            <person name="Shu W."/>
        </authorList>
    </citation>
    <scope>NUCLEOTIDE SEQUENCE</scope>
    <source>
        <strain evidence="2">FACHB-1375</strain>
    </source>
</reference>
<gene>
    <name evidence="2" type="ORF">H6G03_01930</name>
</gene>
<accession>A0A926VAD0</accession>
<feature type="compositionally biased region" description="Acidic residues" evidence="1">
    <location>
        <begin position="47"/>
        <end position="56"/>
    </location>
</feature>
<sequence>MTVFLFAKKIKYWQLLKMRSVAGQYEVRRIKILPYPSKHHPDASSNDSDDEDFVNG</sequence>
<organism evidence="2 3">
    <name type="scientific">Aerosakkonema funiforme FACHB-1375</name>
    <dbReference type="NCBI Taxonomy" id="2949571"/>
    <lineage>
        <taxon>Bacteria</taxon>
        <taxon>Bacillati</taxon>
        <taxon>Cyanobacteriota</taxon>
        <taxon>Cyanophyceae</taxon>
        <taxon>Oscillatoriophycideae</taxon>
        <taxon>Aerosakkonematales</taxon>
        <taxon>Aerosakkonemataceae</taxon>
        <taxon>Aerosakkonema</taxon>
    </lineage>
</organism>
<dbReference type="Proteomes" id="UP000641646">
    <property type="component" value="Unassembled WGS sequence"/>
</dbReference>
<proteinExistence type="predicted"/>
<dbReference type="EMBL" id="JACJPW010000003">
    <property type="protein sequence ID" value="MBD2179880.1"/>
    <property type="molecule type" value="Genomic_DNA"/>
</dbReference>
<evidence type="ECO:0000313" key="3">
    <source>
        <dbReference type="Proteomes" id="UP000641646"/>
    </source>
</evidence>
<feature type="region of interest" description="Disordered" evidence="1">
    <location>
        <begin position="36"/>
        <end position="56"/>
    </location>
</feature>